<reference evidence="1 2" key="1">
    <citation type="journal article" date="2023" name="Plants (Basel)">
        <title>Bridging the Gap: Combining Genomics and Transcriptomics Approaches to Understand Stylosanthes scabra, an Orphan Legume from the Brazilian Caatinga.</title>
        <authorList>
            <person name="Ferreira-Neto J.R.C."/>
            <person name="da Silva M.D."/>
            <person name="Binneck E."/>
            <person name="de Melo N.F."/>
            <person name="da Silva R.H."/>
            <person name="de Melo A.L.T.M."/>
            <person name="Pandolfi V."/>
            <person name="Bustamante F.O."/>
            <person name="Brasileiro-Vidal A.C."/>
            <person name="Benko-Iseppon A.M."/>
        </authorList>
    </citation>
    <scope>NUCLEOTIDE SEQUENCE [LARGE SCALE GENOMIC DNA]</scope>
    <source>
        <tissue evidence="1">Leaves</tissue>
    </source>
</reference>
<comment type="caution">
    <text evidence="1">The sequence shown here is derived from an EMBL/GenBank/DDBJ whole genome shotgun (WGS) entry which is preliminary data.</text>
</comment>
<accession>A0ABU6TMP4</accession>
<evidence type="ECO:0000313" key="2">
    <source>
        <dbReference type="Proteomes" id="UP001341840"/>
    </source>
</evidence>
<sequence length="169" mass="18390">MRPNRGLVACLRRPLHAAVGVVEVGEHVGKGSVAAVDPTPGASTQGYVDDTPREFGSLRQSFFEGILCPASMEQQFGQRPPTMLIWPGVYRSPPRAPVPVDLNVPAHDFTFEDFSFAVGGTPPSAFVDPPPITLTWTIRRDKMSSQRSLRKVVESCVTEDVILVAYVAL</sequence>
<gene>
    <name evidence="1" type="ORF">PIB30_060428</name>
</gene>
<proteinExistence type="predicted"/>
<dbReference type="Proteomes" id="UP001341840">
    <property type="component" value="Unassembled WGS sequence"/>
</dbReference>
<protein>
    <submittedName>
        <fullName evidence="1">Uncharacterized protein</fullName>
    </submittedName>
</protein>
<organism evidence="1 2">
    <name type="scientific">Stylosanthes scabra</name>
    <dbReference type="NCBI Taxonomy" id="79078"/>
    <lineage>
        <taxon>Eukaryota</taxon>
        <taxon>Viridiplantae</taxon>
        <taxon>Streptophyta</taxon>
        <taxon>Embryophyta</taxon>
        <taxon>Tracheophyta</taxon>
        <taxon>Spermatophyta</taxon>
        <taxon>Magnoliopsida</taxon>
        <taxon>eudicotyledons</taxon>
        <taxon>Gunneridae</taxon>
        <taxon>Pentapetalae</taxon>
        <taxon>rosids</taxon>
        <taxon>fabids</taxon>
        <taxon>Fabales</taxon>
        <taxon>Fabaceae</taxon>
        <taxon>Papilionoideae</taxon>
        <taxon>50 kb inversion clade</taxon>
        <taxon>dalbergioids sensu lato</taxon>
        <taxon>Dalbergieae</taxon>
        <taxon>Pterocarpus clade</taxon>
        <taxon>Stylosanthes</taxon>
    </lineage>
</organism>
<keyword evidence="2" id="KW-1185">Reference proteome</keyword>
<evidence type="ECO:0000313" key="1">
    <source>
        <dbReference type="EMBL" id="MED6149228.1"/>
    </source>
</evidence>
<dbReference type="EMBL" id="JASCZI010091155">
    <property type="protein sequence ID" value="MED6149228.1"/>
    <property type="molecule type" value="Genomic_DNA"/>
</dbReference>
<name>A0ABU6TMP4_9FABA</name>